<dbReference type="PROSITE" id="PS51257">
    <property type="entry name" value="PROKAR_LIPOPROTEIN"/>
    <property type="match status" value="1"/>
</dbReference>
<feature type="domain" description="DUF4136" evidence="2">
    <location>
        <begin position="56"/>
        <end position="199"/>
    </location>
</feature>
<dbReference type="HOGENOM" id="CLU_1371229_0_0_6"/>
<dbReference type="KEGG" id="pin:Ping_3122"/>
<dbReference type="AlphaFoldDB" id="A1SZA4"/>
<dbReference type="EMBL" id="CP000510">
    <property type="protein sequence ID" value="ABM04819.1"/>
    <property type="molecule type" value="Genomic_DNA"/>
</dbReference>
<dbReference type="RefSeq" id="WP_011771373.1">
    <property type="nucleotide sequence ID" value="NC_008709.1"/>
</dbReference>
<dbReference type="InterPro" id="IPR025411">
    <property type="entry name" value="DUF4136"/>
</dbReference>
<keyword evidence="4" id="KW-1185">Reference proteome</keyword>
<dbReference type="OrthoDB" id="6213786at2"/>
<name>A1SZA4_PSYIN</name>
<evidence type="ECO:0000259" key="2">
    <source>
        <dbReference type="Pfam" id="PF13590"/>
    </source>
</evidence>
<evidence type="ECO:0000313" key="3">
    <source>
        <dbReference type="EMBL" id="ABM04819.1"/>
    </source>
</evidence>
<evidence type="ECO:0000313" key="4">
    <source>
        <dbReference type="Proteomes" id="UP000000639"/>
    </source>
</evidence>
<feature type="chain" id="PRO_5002637227" evidence="1">
    <location>
        <begin position="22"/>
        <end position="202"/>
    </location>
</feature>
<sequence length="202" mass="22584">MRKTVLLVGFLVAWLSLSGCTALSPEAKLQQAEIQKEVQRITLVSSANPKNVLPAFTDFTWNNEYNLVLSAVDSKREQQLKVYIRSEIIRYLAIKGYVYQPDPVQADVVIGFLFALEDQRADGAIQQNFGLLPRLHGAKVNFPGYKQGTVMLNVLSADLKKVYWRSAMQGIKDLEKMQDDPTGKKIQSILGIMMGNFPPAGH</sequence>
<organism evidence="3 4">
    <name type="scientific">Psychromonas ingrahamii (strain DSM 17664 / CCUG 51855 / 37)</name>
    <dbReference type="NCBI Taxonomy" id="357804"/>
    <lineage>
        <taxon>Bacteria</taxon>
        <taxon>Pseudomonadati</taxon>
        <taxon>Pseudomonadota</taxon>
        <taxon>Gammaproteobacteria</taxon>
        <taxon>Alteromonadales</taxon>
        <taxon>Psychromonadaceae</taxon>
        <taxon>Psychromonas</taxon>
    </lineage>
</organism>
<gene>
    <name evidence="3" type="ordered locus">Ping_3122</name>
</gene>
<proteinExistence type="predicted"/>
<keyword evidence="1" id="KW-0732">Signal</keyword>
<reference evidence="3 4" key="1">
    <citation type="submission" date="2007-01" db="EMBL/GenBank/DDBJ databases">
        <title>Complete sequence of Psychromonas ingrahamii 37.</title>
        <authorList>
            <consortium name="US DOE Joint Genome Institute"/>
            <person name="Copeland A."/>
            <person name="Lucas S."/>
            <person name="Lapidus A."/>
            <person name="Barry K."/>
            <person name="Detter J.C."/>
            <person name="Glavina del Rio T."/>
            <person name="Hammon N."/>
            <person name="Israni S."/>
            <person name="Dalin E."/>
            <person name="Tice H."/>
            <person name="Pitluck S."/>
            <person name="Thompson L.S."/>
            <person name="Brettin T."/>
            <person name="Bruce D."/>
            <person name="Han C."/>
            <person name="Tapia R."/>
            <person name="Schmutz J."/>
            <person name="Larimer F."/>
            <person name="Land M."/>
            <person name="Hauser L."/>
            <person name="Kyrpides N."/>
            <person name="Ivanova N."/>
            <person name="Staley J."/>
            <person name="Richardson P."/>
        </authorList>
    </citation>
    <scope>NUCLEOTIDE SEQUENCE [LARGE SCALE GENOMIC DNA]</scope>
    <source>
        <strain evidence="3 4">37</strain>
    </source>
</reference>
<dbReference type="eggNOG" id="ENOG5033DAR">
    <property type="taxonomic scope" value="Bacteria"/>
</dbReference>
<dbReference type="Proteomes" id="UP000000639">
    <property type="component" value="Chromosome"/>
</dbReference>
<evidence type="ECO:0000256" key="1">
    <source>
        <dbReference type="SAM" id="SignalP"/>
    </source>
</evidence>
<protein>
    <submittedName>
        <fullName evidence="3">Predicted lipoprotein</fullName>
    </submittedName>
</protein>
<keyword evidence="3" id="KW-0449">Lipoprotein</keyword>
<dbReference type="Pfam" id="PF13590">
    <property type="entry name" value="DUF4136"/>
    <property type="match status" value="1"/>
</dbReference>
<accession>A1SZA4</accession>
<feature type="signal peptide" evidence="1">
    <location>
        <begin position="1"/>
        <end position="21"/>
    </location>
</feature>